<evidence type="ECO:0000256" key="1">
    <source>
        <dbReference type="SAM" id="SignalP"/>
    </source>
</evidence>
<dbReference type="Gene3D" id="2.60.40.2340">
    <property type="match status" value="4"/>
</dbReference>
<accession>A0A5B7SWW1</accession>
<evidence type="ECO:0000313" key="3">
    <source>
        <dbReference type="Proteomes" id="UP000310017"/>
    </source>
</evidence>
<organism evidence="2 3">
    <name type="scientific">Aggregatimonas sangjinii</name>
    <dbReference type="NCBI Taxonomy" id="2583587"/>
    <lineage>
        <taxon>Bacteria</taxon>
        <taxon>Pseudomonadati</taxon>
        <taxon>Bacteroidota</taxon>
        <taxon>Flavobacteriia</taxon>
        <taxon>Flavobacteriales</taxon>
        <taxon>Flavobacteriaceae</taxon>
        <taxon>Aggregatimonas</taxon>
    </lineage>
</organism>
<evidence type="ECO:0008006" key="4">
    <source>
        <dbReference type="Google" id="ProtNLM"/>
    </source>
</evidence>
<dbReference type="KEGG" id="asag:FGM00_14240"/>
<evidence type="ECO:0000313" key="2">
    <source>
        <dbReference type="EMBL" id="QCX01214.1"/>
    </source>
</evidence>
<sequence length="402" mass="43159">MKATKYLGLLFLIFLAINCKKNDDDNTTVMLDSEKKITSFLFDASSNNDLSNDVTGLINESAKTISATVPYSTNVTSLQPTIQASAKATVDSSGPKDFTNSVVYKVTAEDKSTVDYTVTVDIEANDEKAITEFQFLADDNGLSDDVVSILDESAKTITIYVPNTTDVTNLSPTVFVSDAATYTPQSFQNFTDVVPYTVTAEDGSSATYQVTVIPVKITSFRFVKFVNDIVGDIVVGEGTIDNIKNEIEVIVSESTDVADLPAPEIMFVDPLSISPDGKQNFMNTVNYTLLAPNGVSVTYNVTVRRAFKSITSFRFNRGQNPTLSSDVIGTINEELRTIAVILPKGTSPIVRNSLTPSISVTAGSNASVSPTGAQNFSNAVEYTVTGLDGSTNTYTVSVIISP</sequence>
<keyword evidence="3" id="KW-1185">Reference proteome</keyword>
<feature type="signal peptide" evidence="1">
    <location>
        <begin position="1"/>
        <end position="21"/>
    </location>
</feature>
<keyword evidence="1" id="KW-0732">Signal</keyword>
<dbReference type="Proteomes" id="UP000310017">
    <property type="component" value="Chromosome"/>
</dbReference>
<name>A0A5B7SWW1_9FLAO</name>
<feature type="chain" id="PRO_5022950655" description="DUF5018 domain-containing protein" evidence="1">
    <location>
        <begin position="22"/>
        <end position="402"/>
    </location>
</feature>
<protein>
    <recommendedName>
        <fullName evidence="4">DUF5018 domain-containing protein</fullName>
    </recommendedName>
</protein>
<dbReference type="EMBL" id="CP040710">
    <property type="protein sequence ID" value="QCX01214.1"/>
    <property type="molecule type" value="Genomic_DNA"/>
</dbReference>
<gene>
    <name evidence="2" type="ORF">FGM00_14240</name>
</gene>
<dbReference type="AlphaFoldDB" id="A0A5B7SWW1"/>
<dbReference type="RefSeq" id="WP_138853553.1">
    <property type="nucleotide sequence ID" value="NZ_CP040710.1"/>
</dbReference>
<proteinExistence type="predicted"/>
<dbReference type="OrthoDB" id="1466621at2"/>
<reference evidence="2 3" key="1">
    <citation type="submission" date="2019-05" db="EMBL/GenBank/DDBJ databases">
        <title>Genome sequencing of F202Z8.</title>
        <authorList>
            <person name="Kwon Y.M."/>
        </authorList>
    </citation>
    <scope>NUCLEOTIDE SEQUENCE [LARGE SCALE GENOMIC DNA]</scope>
    <source>
        <strain evidence="2 3">F202Z8</strain>
    </source>
</reference>